<organism evidence="2 3">
    <name type="scientific">Ditylenchus destructor</name>
    <dbReference type="NCBI Taxonomy" id="166010"/>
    <lineage>
        <taxon>Eukaryota</taxon>
        <taxon>Metazoa</taxon>
        <taxon>Ecdysozoa</taxon>
        <taxon>Nematoda</taxon>
        <taxon>Chromadorea</taxon>
        <taxon>Rhabditida</taxon>
        <taxon>Tylenchina</taxon>
        <taxon>Tylenchomorpha</taxon>
        <taxon>Sphaerularioidea</taxon>
        <taxon>Anguinidae</taxon>
        <taxon>Anguininae</taxon>
        <taxon>Ditylenchus</taxon>
    </lineage>
</organism>
<feature type="transmembrane region" description="Helical" evidence="1">
    <location>
        <begin position="219"/>
        <end position="240"/>
    </location>
</feature>
<keyword evidence="1" id="KW-1133">Transmembrane helix</keyword>
<feature type="transmembrane region" description="Helical" evidence="1">
    <location>
        <begin position="12"/>
        <end position="33"/>
    </location>
</feature>
<name>A0AAD4MLX1_9BILA</name>
<dbReference type="Proteomes" id="UP001201812">
    <property type="component" value="Unassembled WGS sequence"/>
</dbReference>
<evidence type="ECO:0000313" key="3">
    <source>
        <dbReference type="Proteomes" id="UP001201812"/>
    </source>
</evidence>
<dbReference type="EMBL" id="JAKKPZ010000450">
    <property type="protein sequence ID" value="KAI1695002.1"/>
    <property type="molecule type" value="Genomic_DNA"/>
</dbReference>
<feature type="transmembrane region" description="Helical" evidence="1">
    <location>
        <begin position="136"/>
        <end position="154"/>
    </location>
</feature>
<protein>
    <submittedName>
        <fullName evidence="2">Uncharacterized protein</fullName>
    </submittedName>
</protein>
<evidence type="ECO:0000313" key="2">
    <source>
        <dbReference type="EMBL" id="KAI1695002.1"/>
    </source>
</evidence>
<comment type="caution">
    <text evidence="2">The sequence shown here is derived from an EMBL/GenBank/DDBJ whole genome shotgun (WGS) entry which is preliminary data.</text>
</comment>
<keyword evidence="3" id="KW-1185">Reference proteome</keyword>
<proteinExistence type="predicted"/>
<feature type="transmembrane region" description="Helical" evidence="1">
    <location>
        <begin position="53"/>
        <end position="78"/>
    </location>
</feature>
<feature type="transmembrane region" description="Helical" evidence="1">
    <location>
        <begin position="187"/>
        <end position="207"/>
    </location>
</feature>
<sequence>MISDQEFSFSAYVHLTLHILTVLTHAISAILMLRVVYYSIFKRKYMEVKSLSICLWAFLILHISFVPMIVSFDIYLIYEWTPNDIEVDYDPHILLLLGMWPALYYMFSSLSALCLTIERCLVLQLPVSYKTVTNRLLYPFEFLFFIIASILYIGRNLLELPLDVDKLKDCQIFTCVTVKYPSSIPGTVKLCFCLLNLVLLAHFTYILRGHYAYRTRDRLAQITIITEVIFDTIPVLFVKLYKVFGGSPLVVQTGTKFGELQKWLLTVHVLLCAICYHRLLLKTSNGITSVQKINVVPVPSSNT</sequence>
<reference evidence="2" key="1">
    <citation type="submission" date="2022-01" db="EMBL/GenBank/DDBJ databases">
        <title>Genome Sequence Resource for Two Populations of Ditylenchus destructor, the Migratory Endoparasitic Phytonematode.</title>
        <authorList>
            <person name="Zhang H."/>
            <person name="Lin R."/>
            <person name="Xie B."/>
        </authorList>
    </citation>
    <scope>NUCLEOTIDE SEQUENCE</scope>
    <source>
        <strain evidence="2">BazhouSP</strain>
    </source>
</reference>
<accession>A0AAD4MLX1</accession>
<dbReference type="AlphaFoldDB" id="A0AAD4MLX1"/>
<gene>
    <name evidence="2" type="ORF">DdX_19809</name>
</gene>
<feature type="transmembrane region" description="Helical" evidence="1">
    <location>
        <begin position="93"/>
        <end position="115"/>
    </location>
</feature>
<keyword evidence="1" id="KW-0472">Membrane</keyword>
<evidence type="ECO:0000256" key="1">
    <source>
        <dbReference type="SAM" id="Phobius"/>
    </source>
</evidence>
<feature type="transmembrane region" description="Helical" evidence="1">
    <location>
        <begin position="260"/>
        <end position="281"/>
    </location>
</feature>
<keyword evidence="1" id="KW-0812">Transmembrane</keyword>